<reference evidence="2" key="1">
    <citation type="journal article" date="2022" name="bioRxiv">
        <title>Sequencing and chromosome-scale assembly of the giantPleurodeles waltlgenome.</title>
        <authorList>
            <person name="Brown T."/>
            <person name="Elewa A."/>
            <person name="Iarovenko S."/>
            <person name="Subramanian E."/>
            <person name="Araus A.J."/>
            <person name="Petzold A."/>
            <person name="Susuki M."/>
            <person name="Suzuki K.-i.T."/>
            <person name="Hayashi T."/>
            <person name="Toyoda A."/>
            <person name="Oliveira C."/>
            <person name="Osipova E."/>
            <person name="Leigh N.D."/>
            <person name="Simon A."/>
            <person name="Yun M.H."/>
        </authorList>
    </citation>
    <scope>NUCLEOTIDE SEQUENCE</scope>
    <source>
        <strain evidence="2">20211129_DDA</strain>
        <tissue evidence="2">Liver</tissue>
    </source>
</reference>
<dbReference type="Proteomes" id="UP001066276">
    <property type="component" value="Chromosome 3_1"/>
</dbReference>
<feature type="compositionally biased region" description="Basic and acidic residues" evidence="1">
    <location>
        <begin position="47"/>
        <end position="80"/>
    </location>
</feature>
<gene>
    <name evidence="2" type="ORF">NDU88_004682</name>
</gene>
<sequence>MKSNLPHRQEDGSHGSKEECVMYRIAYKACAAGPTGSSRFLRNQLRQRREADQERARTKSQENEPKRRPREEEVKAEVEK</sequence>
<evidence type="ECO:0000313" key="3">
    <source>
        <dbReference type="Proteomes" id="UP001066276"/>
    </source>
</evidence>
<comment type="caution">
    <text evidence="2">The sequence shown here is derived from an EMBL/GenBank/DDBJ whole genome shotgun (WGS) entry which is preliminary data.</text>
</comment>
<organism evidence="2 3">
    <name type="scientific">Pleurodeles waltl</name>
    <name type="common">Iberian ribbed newt</name>
    <dbReference type="NCBI Taxonomy" id="8319"/>
    <lineage>
        <taxon>Eukaryota</taxon>
        <taxon>Metazoa</taxon>
        <taxon>Chordata</taxon>
        <taxon>Craniata</taxon>
        <taxon>Vertebrata</taxon>
        <taxon>Euteleostomi</taxon>
        <taxon>Amphibia</taxon>
        <taxon>Batrachia</taxon>
        <taxon>Caudata</taxon>
        <taxon>Salamandroidea</taxon>
        <taxon>Salamandridae</taxon>
        <taxon>Pleurodelinae</taxon>
        <taxon>Pleurodeles</taxon>
    </lineage>
</organism>
<evidence type="ECO:0000256" key="1">
    <source>
        <dbReference type="SAM" id="MobiDB-lite"/>
    </source>
</evidence>
<proteinExistence type="predicted"/>
<evidence type="ECO:0000313" key="2">
    <source>
        <dbReference type="EMBL" id="KAJ1187917.1"/>
    </source>
</evidence>
<name>A0AAV7UG79_PLEWA</name>
<feature type="region of interest" description="Disordered" evidence="1">
    <location>
        <begin position="46"/>
        <end position="80"/>
    </location>
</feature>
<keyword evidence="3" id="KW-1185">Reference proteome</keyword>
<dbReference type="AlphaFoldDB" id="A0AAV7UG79"/>
<dbReference type="EMBL" id="JANPWB010000005">
    <property type="protein sequence ID" value="KAJ1187917.1"/>
    <property type="molecule type" value="Genomic_DNA"/>
</dbReference>
<accession>A0AAV7UG79</accession>
<protein>
    <submittedName>
        <fullName evidence="2">Uncharacterized protein</fullName>
    </submittedName>
</protein>